<dbReference type="KEGG" id="peo:AS203_06745"/>
<evidence type="ECO:0000256" key="1">
    <source>
        <dbReference type="SAM" id="SignalP"/>
    </source>
</evidence>
<reference evidence="3" key="1">
    <citation type="submission" date="2015-11" db="EMBL/GenBank/DDBJ databases">
        <authorList>
            <person name="Holder M.E."/>
            <person name="Ajami N.J."/>
            <person name="Petrosino J.F."/>
        </authorList>
    </citation>
    <scope>NUCLEOTIDE SEQUENCE [LARGE SCALE GENOMIC DNA]</scope>
    <source>
        <strain evidence="3">F0113</strain>
    </source>
</reference>
<feature type="signal peptide" evidence="1">
    <location>
        <begin position="1"/>
        <end position="19"/>
    </location>
</feature>
<proteinExistence type="predicted"/>
<organism evidence="2 3">
    <name type="scientific">Hoylesella enoeca</name>
    <dbReference type="NCBI Taxonomy" id="76123"/>
    <lineage>
        <taxon>Bacteria</taxon>
        <taxon>Pseudomonadati</taxon>
        <taxon>Bacteroidota</taxon>
        <taxon>Bacteroidia</taxon>
        <taxon>Bacteroidales</taxon>
        <taxon>Prevotellaceae</taxon>
        <taxon>Hoylesella</taxon>
    </lineage>
</organism>
<protein>
    <submittedName>
        <fullName evidence="2">Uncharacterized protein</fullName>
    </submittedName>
</protein>
<dbReference type="Proteomes" id="UP000056252">
    <property type="component" value="Chromosome"/>
</dbReference>
<dbReference type="OrthoDB" id="1072868at2"/>
<evidence type="ECO:0000313" key="2">
    <source>
        <dbReference type="EMBL" id="ALO48813.1"/>
    </source>
</evidence>
<feature type="chain" id="PRO_5006601988" evidence="1">
    <location>
        <begin position="20"/>
        <end position="158"/>
    </location>
</feature>
<keyword evidence="1" id="KW-0732">Signal</keyword>
<dbReference type="AlphaFoldDB" id="A0A0S2KKJ5"/>
<dbReference type="eggNOG" id="ENOG502ZSYB">
    <property type="taxonomic scope" value="Bacteria"/>
</dbReference>
<evidence type="ECO:0000313" key="3">
    <source>
        <dbReference type="Proteomes" id="UP000056252"/>
    </source>
</evidence>
<accession>A0A0S2KKJ5</accession>
<gene>
    <name evidence="2" type="ORF">AS203_06745</name>
</gene>
<sequence length="158" mass="18609">MKKMILMAALCLATIHVPAQNVYKEILRLSKAGAADKTKDLSTRRVYQFKVDELNYLLMKTREQKPDTKMSTIDRQAYAMYEFVNSYITALSKTKSKKNKQLITDIYKEATIHNPLFNDDDKELVLSYYNREDYLTRFSLDTDWIKAKEEVSRKMSKR</sequence>
<dbReference type="RefSeq" id="WP_025066602.1">
    <property type="nucleotide sequence ID" value="NZ_CAUPOR010000099.1"/>
</dbReference>
<dbReference type="EMBL" id="CP013195">
    <property type="protein sequence ID" value="ALO48813.1"/>
    <property type="molecule type" value="Genomic_DNA"/>
</dbReference>
<dbReference type="STRING" id="76123.AS203_06745"/>
<name>A0A0S2KKJ5_9BACT</name>
<keyword evidence="3" id="KW-1185">Reference proteome</keyword>